<keyword evidence="3" id="KW-1185">Reference proteome</keyword>
<accession>A0A7L7LF76</accession>
<dbReference type="RefSeq" id="WP_182413593.1">
    <property type="nucleotide sequence ID" value="NZ_CP055153.1"/>
</dbReference>
<sequence>MQRSLLSFFLLSFLLITGCTAPRAIINSGKVTAQGQFKAGLNFGGNIATEPISQLDDITKSAVNAITKKDSIYYDEQIDVFAKGLTAYALDPVGPTFDFYVRYGLAPRVDVGYKFASGAHVFDAMYQFLGPIGTPENPGEGSLYGSVGLQYTGQKANLPGRALLNKLEPVLDFYATRRDLVIPLIFSKSFGPEEEIGNISWGVVYNHTFIKYGFDPGNIFTKYADRVTKVEAVREKNNFASYGAFVNGKIGFRYVYLLPALTMYYQNYGTYKVLGGQKHSFSGMTFIPSLGIQVNIGRNTKTAPPRRRY</sequence>
<evidence type="ECO:0000313" key="3">
    <source>
        <dbReference type="Proteomes" id="UP000514509"/>
    </source>
</evidence>
<dbReference type="EMBL" id="CP055153">
    <property type="protein sequence ID" value="QMU31155.1"/>
    <property type="molecule type" value="Genomic_DNA"/>
</dbReference>
<gene>
    <name evidence="2" type="ORF">HUW48_25405</name>
</gene>
<protein>
    <recommendedName>
        <fullName evidence="4">Outer membrane beta-barrel protein</fullName>
    </recommendedName>
</protein>
<keyword evidence="1" id="KW-0732">Signal</keyword>
<dbReference type="KEGG" id="add:HUW48_25405"/>
<proteinExistence type="predicted"/>
<feature type="chain" id="PRO_5029786670" description="Outer membrane beta-barrel protein" evidence="1">
    <location>
        <begin position="22"/>
        <end position="309"/>
    </location>
</feature>
<evidence type="ECO:0000313" key="2">
    <source>
        <dbReference type="EMBL" id="QMU31155.1"/>
    </source>
</evidence>
<evidence type="ECO:0008006" key="4">
    <source>
        <dbReference type="Google" id="ProtNLM"/>
    </source>
</evidence>
<reference evidence="2 3" key="1">
    <citation type="submission" date="2020-08" db="EMBL/GenBank/DDBJ databases">
        <title>Adhaeribacter dokdonensis sp. nov., isolated from the rhizosphere of Elymus tsukushiensis, a plant native to the Dokdo Islands, Republic of Korea.</title>
        <authorList>
            <person name="Ghim S.Y."/>
        </authorList>
    </citation>
    <scope>NUCLEOTIDE SEQUENCE [LARGE SCALE GENOMIC DNA]</scope>
    <source>
        <strain evidence="2 3">KUDC8001</strain>
    </source>
</reference>
<evidence type="ECO:0000256" key="1">
    <source>
        <dbReference type="SAM" id="SignalP"/>
    </source>
</evidence>
<feature type="signal peptide" evidence="1">
    <location>
        <begin position="1"/>
        <end position="21"/>
    </location>
</feature>
<name>A0A7L7LF76_9BACT</name>
<organism evidence="2 3">
    <name type="scientific">Adhaeribacter radiodurans</name>
    <dbReference type="NCBI Taxonomy" id="2745197"/>
    <lineage>
        <taxon>Bacteria</taxon>
        <taxon>Pseudomonadati</taxon>
        <taxon>Bacteroidota</taxon>
        <taxon>Cytophagia</taxon>
        <taxon>Cytophagales</taxon>
        <taxon>Hymenobacteraceae</taxon>
        <taxon>Adhaeribacter</taxon>
    </lineage>
</organism>
<dbReference type="AlphaFoldDB" id="A0A7L7LF76"/>
<dbReference type="PROSITE" id="PS51257">
    <property type="entry name" value="PROKAR_LIPOPROTEIN"/>
    <property type="match status" value="1"/>
</dbReference>
<dbReference type="Proteomes" id="UP000514509">
    <property type="component" value="Chromosome"/>
</dbReference>